<organism evidence="1 2">
    <name type="scientific">Jeotgalibacillus soli</name>
    <dbReference type="NCBI Taxonomy" id="889306"/>
    <lineage>
        <taxon>Bacteria</taxon>
        <taxon>Bacillati</taxon>
        <taxon>Bacillota</taxon>
        <taxon>Bacilli</taxon>
        <taxon>Bacillales</taxon>
        <taxon>Caryophanaceae</taxon>
        <taxon>Jeotgalibacillus</taxon>
    </lineage>
</organism>
<dbReference type="Pfam" id="PF09388">
    <property type="entry name" value="SpoOE-like"/>
    <property type="match status" value="1"/>
</dbReference>
<dbReference type="Proteomes" id="UP000031938">
    <property type="component" value="Unassembled WGS sequence"/>
</dbReference>
<dbReference type="PANTHER" id="PTHR41263:SF1">
    <property type="entry name" value="ASPARTYL-PHOSPHATE PHOSPHATASE YISI"/>
    <property type="match status" value="1"/>
</dbReference>
<dbReference type="PATRIC" id="fig|889306.3.peg.2594"/>
<dbReference type="InterPro" id="IPR036638">
    <property type="entry name" value="HLH_DNA-bd_sf"/>
</dbReference>
<reference evidence="1 2" key="1">
    <citation type="submission" date="2015-01" db="EMBL/GenBank/DDBJ databases">
        <title>Genome sequencing of Jeotgalibacillus soli.</title>
        <authorList>
            <person name="Goh K.M."/>
            <person name="Chan K.-G."/>
            <person name="Yaakop A.S."/>
            <person name="Ee R."/>
            <person name="Gan H.M."/>
            <person name="Chan C.S."/>
        </authorList>
    </citation>
    <scope>NUCLEOTIDE SEQUENCE [LARGE SCALE GENOMIC DNA]</scope>
    <source>
        <strain evidence="1 2">P9</strain>
    </source>
</reference>
<comment type="caution">
    <text evidence="1">The sequence shown here is derived from an EMBL/GenBank/DDBJ whole genome shotgun (WGS) entry which is preliminary data.</text>
</comment>
<dbReference type="Gene3D" id="4.10.280.10">
    <property type="entry name" value="Helix-loop-helix DNA-binding domain"/>
    <property type="match status" value="1"/>
</dbReference>
<dbReference type="GO" id="GO:0046983">
    <property type="term" value="F:protein dimerization activity"/>
    <property type="evidence" value="ECO:0007669"/>
    <property type="project" value="InterPro"/>
</dbReference>
<dbReference type="GO" id="GO:0043937">
    <property type="term" value="P:regulation of sporulation"/>
    <property type="evidence" value="ECO:0007669"/>
    <property type="project" value="InterPro"/>
</dbReference>
<name>A0A0C2VKS7_9BACL</name>
<sequence>MADQYVLLREIEKKRQVLIYVVAREGLNSPKAVQYSQELDELLNRYDRLYPYHSERSTYLEA</sequence>
<dbReference type="InterPro" id="IPR037208">
    <property type="entry name" value="Spo0E-like_sf"/>
</dbReference>
<evidence type="ECO:0000313" key="2">
    <source>
        <dbReference type="Proteomes" id="UP000031938"/>
    </source>
</evidence>
<evidence type="ECO:0000313" key="1">
    <source>
        <dbReference type="EMBL" id="KIL45036.1"/>
    </source>
</evidence>
<dbReference type="AlphaFoldDB" id="A0A0C2VKS7"/>
<dbReference type="SUPFAM" id="SSF140500">
    <property type="entry name" value="BAS1536-like"/>
    <property type="match status" value="1"/>
</dbReference>
<dbReference type="InterPro" id="IPR053028">
    <property type="entry name" value="Spo0E-like_phosphatase"/>
</dbReference>
<accession>A0A0C2VKS7</accession>
<gene>
    <name evidence="1" type="ORF">KP78_25800</name>
</gene>
<protein>
    <submittedName>
        <fullName evidence="1">Uncharacterized protein</fullName>
    </submittedName>
</protein>
<keyword evidence="2" id="KW-1185">Reference proteome</keyword>
<dbReference type="OrthoDB" id="2972613at2"/>
<dbReference type="EMBL" id="JXRP01000018">
    <property type="protein sequence ID" value="KIL45036.1"/>
    <property type="molecule type" value="Genomic_DNA"/>
</dbReference>
<dbReference type="RefSeq" id="WP_041089294.1">
    <property type="nucleotide sequence ID" value="NZ_JXRP01000018.1"/>
</dbReference>
<dbReference type="InterPro" id="IPR018540">
    <property type="entry name" value="Spo0E-like"/>
</dbReference>
<dbReference type="PANTHER" id="PTHR41263">
    <property type="entry name" value="ASPARTYL-PHOSPHATE PHOSPHATASE YISI"/>
    <property type="match status" value="1"/>
</dbReference>
<proteinExistence type="predicted"/>